<protein>
    <submittedName>
        <fullName evidence="2">Uncharacterized protein</fullName>
    </submittedName>
</protein>
<feature type="region of interest" description="Disordered" evidence="1">
    <location>
        <begin position="1"/>
        <end position="52"/>
    </location>
</feature>
<sequence>MLMWWGGEGPNPKRGEVRGPQAGPGRGFGHNSRGGEKKRVGECGPHGGGGGCGPTKGFGVLGLGCGHVSKCLGSYC</sequence>
<dbReference type="Proteomes" id="UP000237000">
    <property type="component" value="Unassembled WGS sequence"/>
</dbReference>
<dbReference type="EMBL" id="JXTC01000151">
    <property type="protein sequence ID" value="PON85180.1"/>
    <property type="molecule type" value="Genomic_DNA"/>
</dbReference>
<evidence type="ECO:0000313" key="3">
    <source>
        <dbReference type="Proteomes" id="UP000237000"/>
    </source>
</evidence>
<evidence type="ECO:0000313" key="2">
    <source>
        <dbReference type="EMBL" id="PON85180.1"/>
    </source>
</evidence>
<reference evidence="3" key="1">
    <citation type="submission" date="2016-06" db="EMBL/GenBank/DDBJ databases">
        <title>Parallel loss of symbiosis genes in relatives of nitrogen-fixing non-legume Parasponia.</title>
        <authorList>
            <person name="Van Velzen R."/>
            <person name="Holmer R."/>
            <person name="Bu F."/>
            <person name="Rutten L."/>
            <person name="Van Zeijl A."/>
            <person name="Liu W."/>
            <person name="Santuari L."/>
            <person name="Cao Q."/>
            <person name="Sharma T."/>
            <person name="Shen D."/>
            <person name="Roswanjaya Y."/>
            <person name="Wardhani T."/>
            <person name="Kalhor M.S."/>
            <person name="Jansen J."/>
            <person name="Van den Hoogen J."/>
            <person name="Gungor B."/>
            <person name="Hartog M."/>
            <person name="Hontelez J."/>
            <person name="Verver J."/>
            <person name="Yang W.-C."/>
            <person name="Schijlen E."/>
            <person name="Repin R."/>
            <person name="Schilthuizen M."/>
            <person name="Schranz E."/>
            <person name="Heidstra R."/>
            <person name="Miyata K."/>
            <person name="Fedorova E."/>
            <person name="Kohlen W."/>
            <person name="Bisseling T."/>
            <person name="Smit S."/>
            <person name="Geurts R."/>
        </authorList>
    </citation>
    <scope>NUCLEOTIDE SEQUENCE [LARGE SCALE GENOMIC DNA]</scope>
    <source>
        <strain evidence="3">cv. RG33-2</strain>
    </source>
</reference>
<name>A0A2P5EI12_TREOI</name>
<evidence type="ECO:0000256" key="1">
    <source>
        <dbReference type="SAM" id="MobiDB-lite"/>
    </source>
</evidence>
<comment type="caution">
    <text evidence="2">The sequence shown here is derived from an EMBL/GenBank/DDBJ whole genome shotgun (WGS) entry which is preliminary data.</text>
</comment>
<gene>
    <name evidence="2" type="ORF">TorRG33x02_190240</name>
</gene>
<dbReference type="AlphaFoldDB" id="A0A2P5EI12"/>
<proteinExistence type="predicted"/>
<keyword evidence="3" id="KW-1185">Reference proteome</keyword>
<dbReference type="InParanoid" id="A0A2P5EI12"/>
<accession>A0A2P5EI12</accession>
<organism evidence="2 3">
    <name type="scientific">Trema orientale</name>
    <name type="common">Charcoal tree</name>
    <name type="synonym">Celtis orientalis</name>
    <dbReference type="NCBI Taxonomy" id="63057"/>
    <lineage>
        <taxon>Eukaryota</taxon>
        <taxon>Viridiplantae</taxon>
        <taxon>Streptophyta</taxon>
        <taxon>Embryophyta</taxon>
        <taxon>Tracheophyta</taxon>
        <taxon>Spermatophyta</taxon>
        <taxon>Magnoliopsida</taxon>
        <taxon>eudicotyledons</taxon>
        <taxon>Gunneridae</taxon>
        <taxon>Pentapetalae</taxon>
        <taxon>rosids</taxon>
        <taxon>fabids</taxon>
        <taxon>Rosales</taxon>
        <taxon>Cannabaceae</taxon>
        <taxon>Trema</taxon>
    </lineage>
</organism>